<keyword evidence="3" id="KW-0804">Transcription</keyword>
<evidence type="ECO:0000259" key="5">
    <source>
        <dbReference type="PROSITE" id="PS51078"/>
    </source>
</evidence>
<evidence type="ECO:0000256" key="1">
    <source>
        <dbReference type="ARBA" id="ARBA00023015"/>
    </source>
</evidence>
<dbReference type="GO" id="GO:0003700">
    <property type="term" value="F:DNA-binding transcription factor activity"/>
    <property type="evidence" value="ECO:0007669"/>
    <property type="project" value="TreeGrafter"/>
</dbReference>
<protein>
    <submittedName>
        <fullName evidence="6">Pectin degradation repressor protein KdgR</fullName>
    </submittedName>
</protein>
<dbReference type="Pfam" id="PF09339">
    <property type="entry name" value="HTH_IclR"/>
    <property type="match status" value="1"/>
</dbReference>
<gene>
    <name evidence="6" type="primary">kdgR_2</name>
    <name evidence="6" type="ORF">AELLOGFF_02538</name>
</gene>
<dbReference type="InterPro" id="IPR005471">
    <property type="entry name" value="Tscrpt_reg_IclR_N"/>
</dbReference>
<dbReference type="Gene3D" id="1.10.10.10">
    <property type="entry name" value="Winged helix-like DNA-binding domain superfamily/Winged helix DNA-binding domain"/>
    <property type="match status" value="1"/>
</dbReference>
<feature type="domain" description="HTH iclR-type" evidence="4">
    <location>
        <begin position="11"/>
        <end position="70"/>
    </location>
</feature>
<dbReference type="Pfam" id="PF01614">
    <property type="entry name" value="IclR_C"/>
    <property type="match status" value="2"/>
</dbReference>
<dbReference type="GO" id="GO:0003677">
    <property type="term" value="F:DNA binding"/>
    <property type="evidence" value="ECO:0007669"/>
    <property type="project" value="UniProtKB-KW"/>
</dbReference>
<dbReference type="SUPFAM" id="SSF46785">
    <property type="entry name" value="Winged helix' DNA-binding domain"/>
    <property type="match status" value="1"/>
</dbReference>
<proteinExistence type="predicted"/>
<dbReference type="OrthoDB" id="60629at2"/>
<dbReference type="PROSITE" id="PS51078">
    <property type="entry name" value="ICLR_ED"/>
    <property type="match status" value="1"/>
</dbReference>
<keyword evidence="1" id="KW-0805">Transcription regulation</keyword>
<dbReference type="PANTHER" id="PTHR30136:SF35">
    <property type="entry name" value="HTH-TYPE TRANSCRIPTIONAL REGULATOR RV1719"/>
    <property type="match status" value="1"/>
</dbReference>
<evidence type="ECO:0000256" key="3">
    <source>
        <dbReference type="ARBA" id="ARBA00023163"/>
    </source>
</evidence>
<evidence type="ECO:0000256" key="2">
    <source>
        <dbReference type="ARBA" id="ARBA00023125"/>
    </source>
</evidence>
<dbReference type="RefSeq" id="WP_159228877.1">
    <property type="nucleotide sequence ID" value="NZ_CACSIP010000002.1"/>
</dbReference>
<dbReference type="PANTHER" id="PTHR30136">
    <property type="entry name" value="HELIX-TURN-HELIX TRANSCRIPTIONAL REGULATOR, ICLR FAMILY"/>
    <property type="match status" value="1"/>
</dbReference>
<keyword evidence="7" id="KW-1185">Reference proteome</keyword>
<dbReference type="AlphaFoldDB" id="A0A5S9NKB7"/>
<keyword evidence="2" id="KW-0238">DNA-binding</keyword>
<dbReference type="GO" id="GO:0045892">
    <property type="term" value="P:negative regulation of DNA-templated transcription"/>
    <property type="evidence" value="ECO:0007669"/>
    <property type="project" value="TreeGrafter"/>
</dbReference>
<accession>A0A5S9NKB7</accession>
<evidence type="ECO:0000313" key="6">
    <source>
        <dbReference type="EMBL" id="CAA0089369.1"/>
    </source>
</evidence>
<dbReference type="Gene3D" id="3.30.450.40">
    <property type="match status" value="1"/>
</dbReference>
<evidence type="ECO:0000313" key="7">
    <source>
        <dbReference type="Proteomes" id="UP000430146"/>
    </source>
</evidence>
<dbReference type="InterPro" id="IPR014757">
    <property type="entry name" value="Tscrpt_reg_IclR_C"/>
</dbReference>
<dbReference type="EMBL" id="CACSIP010000002">
    <property type="protein sequence ID" value="CAA0089369.1"/>
    <property type="molecule type" value="Genomic_DNA"/>
</dbReference>
<dbReference type="InterPro" id="IPR029016">
    <property type="entry name" value="GAF-like_dom_sf"/>
</dbReference>
<dbReference type="Proteomes" id="UP000430146">
    <property type="component" value="Unassembled WGS sequence"/>
</dbReference>
<dbReference type="PROSITE" id="PS51077">
    <property type="entry name" value="HTH_ICLR"/>
    <property type="match status" value="1"/>
</dbReference>
<name>A0A5S9NKB7_MYCVN</name>
<evidence type="ECO:0000259" key="4">
    <source>
        <dbReference type="PROSITE" id="PS51077"/>
    </source>
</evidence>
<sequence>MSAQLQDCPPAAGIDRVDLILNAFTGPGQLTLAQIARRTGVPRSSVHRMLERLVHLGWLSRSGHQYRLGLRLFELGTLAVQQDRLHAAALPYLRELRRLTGHTVHLAILDGDQVIYLEKMDGSFGVDIDTRTGGRRSAATTSVGKVLVANAVGAASGLGAPPDGRLPDAESARSRREHAAIRLHGIAFDREETMPRMGCVGAPVGFKRDVVAAISISGPVERLAMDGKTINLVRLTGSQIYSKLGRRQLAI</sequence>
<feature type="domain" description="IclR-ED" evidence="5">
    <location>
        <begin position="71"/>
        <end position="251"/>
    </location>
</feature>
<dbReference type="SUPFAM" id="SSF55781">
    <property type="entry name" value="GAF domain-like"/>
    <property type="match status" value="1"/>
</dbReference>
<organism evidence="6 7">
    <name type="scientific">Mycolicibacterium vanbaalenii</name>
    <name type="common">Mycobacterium vanbaalenii</name>
    <dbReference type="NCBI Taxonomy" id="110539"/>
    <lineage>
        <taxon>Bacteria</taxon>
        <taxon>Bacillati</taxon>
        <taxon>Actinomycetota</taxon>
        <taxon>Actinomycetes</taxon>
        <taxon>Mycobacteriales</taxon>
        <taxon>Mycobacteriaceae</taxon>
        <taxon>Mycolicibacterium</taxon>
    </lineage>
</organism>
<dbReference type="SMART" id="SM00346">
    <property type="entry name" value="HTH_ICLR"/>
    <property type="match status" value="1"/>
</dbReference>
<dbReference type="InterPro" id="IPR036388">
    <property type="entry name" value="WH-like_DNA-bd_sf"/>
</dbReference>
<dbReference type="InterPro" id="IPR036390">
    <property type="entry name" value="WH_DNA-bd_sf"/>
</dbReference>
<reference evidence="6 7" key="1">
    <citation type="submission" date="2019-11" db="EMBL/GenBank/DDBJ databases">
        <authorList>
            <person name="Holert J."/>
        </authorList>
    </citation>
    <scope>NUCLEOTIDE SEQUENCE [LARGE SCALE GENOMIC DNA]</scope>
    <source>
        <strain evidence="6">BC8_1</strain>
    </source>
</reference>
<dbReference type="InterPro" id="IPR050707">
    <property type="entry name" value="HTH_MetabolicPath_Reg"/>
</dbReference>